<proteinExistence type="predicted"/>
<sequence length="57" mass="6876">MLQGLGLSFPCKKWKLSPNHEPLHTSFFSHEHENYYYFIKLFLRFIPLSSAFRKNND</sequence>
<dbReference type="AlphaFoldDB" id="A0A0E9UR67"/>
<dbReference type="EMBL" id="GBXM01040857">
    <property type="protein sequence ID" value="JAH67720.1"/>
    <property type="molecule type" value="Transcribed_RNA"/>
</dbReference>
<accession>A0A0E9UR67</accession>
<reference evidence="1" key="2">
    <citation type="journal article" date="2015" name="Fish Shellfish Immunol.">
        <title>Early steps in the European eel (Anguilla anguilla)-Vibrio vulnificus interaction in the gills: Role of the RtxA13 toxin.</title>
        <authorList>
            <person name="Callol A."/>
            <person name="Pajuelo D."/>
            <person name="Ebbesson L."/>
            <person name="Teles M."/>
            <person name="MacKenzie S."/>
            <person name="Amaro C."/>
        </authorList>
    </citation>
    <scope>NUCLEOTIDE SEQUENCE</scope>
</reference>
<name>A0A0E9UR67_ANGAN</name>
<protein>
    <submittedName>
        <fullName evidence="1">Uncharacterized protein</fullName>
    </submittedName>
</protein>
<evidence type="ECO:0000313" key="1">
    <source>
        <dbReference type="EMBL" id="JAH67720.1"/>
    </source>
</evidence>
<reference evidence="1" key="1">
    <citation type="submission" date="2014-11" db="EMBL/GenBank/DDBJ databases">
        <authorList>
            <person name="Amaro Gonzalez C."/>
        </authorList>
    </citation>
    <scope>NUCLEOTIDE SEQUENCE</scope>
</reference>
<organism evidence="1">
    <name type="scientific">Anguilla anguilla</name>
    <name type="common">European freshwater eel</name>
    <name type="synonym">Muraena anguilla</name>
    <dbReference type="NCBI Taxonomy" id="7936"/>
    <lineage>
        <taxon>Eukaryota</taxon>
        <taxon>Metazoa</taxon>
        <taxon>Chordata</taxon>
        <taxon>Craniata</taxon>
        <taxon>Vertebrata</taxon>
        <taxon>Euteleostomi</taxon>
        <taxon>Actinopterygii</taxon>
        <taxon>Neopterygii</taxon>
        <taxon>Teleostei</taxon>
        <taxon>Anguilliformes</taxon>
        <taxon>Anguillidae</taxon>
        <taxon>Anguilla</taxon>
    </lineage>
</organism>